<comment type="caution">
    <text evidence="1">The sequence shown here is derived from an EMBL/GenBank/DDBJ whole genome shotgun (WGS) entry which is preliminary data.</text>
</comment>
<dbReference type="AlphaFoldDB" id="A0A5J4VR03"/>
<organism evidence="1 2">
    <name type="scientific">Streblomastix strix</name>
    <dbReference type="NCBI Taxonomy" id="222440"/>
    <lineage>
        <taxon>Eukaryota</taxon>
        <taxon>Metamonada</taxon>
        <taxon>Preaxostyla</taxon>
        <taxon>Oxymonadida</taxon>
        <taxon>Streblomastigidae</taxon>
        <taxon>Streblomastix</taxon>
    </lineage>
</organism>
<gene>
    <name evidence="1" type="ORF">EZS28_019502</name>
</gene>
<name>A0A5J4VR03_9EUKA</name>
<accession>A0A5J4VR03</accession>
<reference evidence="1 2" key="1">
    <citation type="submission" date="2019-03" db="EMBL/GenBank/DDBJ databases">
        <title>Single cell metagenomics reveals metabolic interactions within the superorganism composed of flagellate Streblomastix strix and complex community of Bacteroidetes bacteria on its surface.</title>
        <authorList>
            <person name="Treitli S.C."/>
            <person name="Kolisko M."/>
            <person name="Husnik F."/>
            <person name="Keeling P."/>
            <person name="Hampl V."/>
        </authorList>
    </citation>
    <scope>NUCLEOTIDE SEQUENCE [LARGE SCALE GENOMIC DNA]</scope>
    <source>
        <strain evidence="1">ST1C</strain>
    </source>
</reference>
<evidence type="ECO:0000313" key="2">
    <source>
        <dbReference type="Proteomes" id="UP000324800"/>
    </source>
</evidence>
<protein>
    <submittedName>
        <fullName evidence="1">Uncharacterized protein</fullName>
    </submittedName>
</protein>
<dbReference type="Proteomes" id="UP000324800">
    <property type="component" value="Unassembled WGS sequence"/>
</dbReference>
<dbReference type="EMBL" id="SNRW01005487">
    <property type="protein sequence ID" value="KAA6384974.1"/>
    <property type="molecule type" value="Genomic_DNA"/>
</dbReference>
<sequence length="439" mass="51903">MQNQEMAQKIIKYKGQHVDEIETETSPEDQTLLLFPPVDQVKFIDGVRRARKGFQRKREIVDVDDVSPIYYDSYIDSLDSIDKHVEFVYSEQGHKAFKILFNFRLIEELEHDKNGQEIITYKYRLSREVTAQTHIPKNIQQYDDIEEFFKLQMTVDGTSMQELIQKHWEGHRQILFKNNGEYNLCYMKAMAKALHPDTDEKCYMQNNIISLAREYLVELLDLPFKAKSREMTKYLKTFEGLDYQKYPQIITQKLQVNPNIYFYDEDSKAYYQGQKIIYMSDDTLMKDEQPEIPTMDILIVQASNLQHAFEIANKEALTGLKFCPFCQIKGFDTRSSNYSRDYERHIVKCEQRGGKLVNTIKLDQIQKPYVPHIVQNKTFAYLLAHGREQEFKPMQYYITYDLETVEKQEFAKTFNSKIESQKGKMGYWGTVQRDAQGQC</sequence>
<proteinExistence type="predicted"/>
<evidence type="ECO:0000313" key="1">
    <source>
        <dbReference type="EMBL" id="KAA6384974.1"/>
    </source>
</evidence>